<dbReference type="PROSITE" id="PS50222">
    <property type="entry name" value="EF_HAND_2"/>
    <property type="match status" value="1"/>
</dbReference>
<dbReference type="InterPro" id="IPR011992">
    <property type="entry name" value="EF-hand-dom_pair"/>
</dbReference>
<dbReference type="OrthoDB" id="1443945at2"/>
<evidence type="ECO:0000259" key="1">
    <source>
        <dbReference type="PROSITE" id="PS50222"/>
    </source>
</evidence>
<name>A0A176TBW7_9FLAO</name>
<protein>
    <submittedName>
        <fullName evidence="2">GTP-binding protein LepA</fullName>
    </submittedName>
</protein>
<dbReference type="EMBL" id="LVWE01000029">
    <property type="protein sequence ID" value="OAD45372.1"/>
    <property type="molecule type" value="Genomic_DNA"/>
</dbReference>
<evidence type="ECO:0000313" key="3">
    <source>
        <dbReference type="Proteomes" id="UP000076923"/>
    </source>
</evidence>
<dbReference type="InterPro" id="IPR002048">
    <property type="entry name" value="EF_hand_dom"/>
</dbReference>
<dbReference type="InterPro" id="IPR018247">
    <property type="entry name" value="EF_Hand_1_Ca_BS"/>
</dbReference>
<dbReference type="GO" id="GO:0005509">
    <property type="term" value="F:calcium ion binding"/>
    <property type="evidence" value="ECO:0007669"/>
    <property type="project" value="InterPro"/>
</dbReference>
<sequence length="91" mass="10264">MGAKEDILKKISFLITSKFQNPAEAFLFFDKDKDGKLNKDEVKDLLKDADISSFFRGIVAGELIKGYDKSGDECINLDEFKVAIAELERDL</sequence>
<gene>
    <name evidence="2" type="ORF">LPB303_08235</name>
</gene>
<accession>A0A176TBW7</accession>
<dbReference type="AlphaFoldDB" id="A0A176TBW7"/>
<organism evidence="2 3">
    <name type="scientific">Polaribacter atrinae</name>
    <dbReference type="NCBI Taxonomy" id="1333662"/>
    <lineage>
        <taxon>Bacteria</taxon>
        <taxon>Pseudomonadati</taxon>
        <taxon>Bacteroidota</taxon>
        <taxon>Flavobacteriia</taxon>
        <taxon>Flavobacteriales</taxon>
        <taxon>Flavobacteriaceae</taxon>
    </lineage>
</organism>
<dbReference type="STRING" id="1333662.LPB303_08235"/>
<feature type="domain" description="EF-hand" evidence="1">
    <location>
        <begin position="17"/>
        <end position="52"/>
    </location>
</feature>
<comment type="caution">
    <text evidence="2">The sequence shown here is derived from an EMBL/GenBank/DDBJ whole genome shotgun (WGS) entry which is preliminary data.</text>
</comment>
<proteinExistence type="predicted"/>
<dbReference type="RefSeq" id="WP_068449550.1">
    <property type="nucleotide sequence ID" value="NZ_CP150660.1"/>
</dbReference>
<dbReference type="SMART" id="SM00054">
    <property type="entry name" value="EFh"/>
    <property type="match status" value="2"/>
</dbReference>
<dbReference type="Proteomes" id="UP000076923">
    <property type="component" value="Unassembled WGS sequence"/>
</dbReference>
<evidence type="ECO:0000313" key="2">
    <source>
        <dbReference type="EMBL" id="OAD45372.1"/>
    </source>
</evidence>
<dbReference type="PROSITE" id="PS00018">
    <property type="entry name" value="EF_HAND_1"/>
    <property type="match status" value="1"/>
</dbReference>
<dbReference type="SUPFAM" id="SSF47473">
    <property type="entry name" value="EF-hand"/>
    <property type="match status" value="1"/>
</dbReference>
<dbReference type="Pfam" id="PF00036">
    <property type="entry name" value="EF-hand_1"/>
    <property type="match status" value="1"/>
</dbReference>
<keyword evidence="3" id="KW-1185">Reference proteome</keyword>
<dbReference type="Gene3D" id="1.10.238.10">
    <property type="entry name" value="EF-hand"/>
    <property type="match status" value="1"/>
</dbReference>
<reference evidence="2 3" key="1">
    <citation type="submission" date="2016-02" db="EMBL/GenBank/DDBJ databases">
        <title>Draft genome sequence of Polaribacter atrinae KACC17473.</title>
        <authorList>
            <person name="Shin S.-K."/>
            <person name="Yi H."/>
        </authorList>
    </citation>
    <scope>NUCLEOTIDE SEQUENCE [LARGE SCALE GENOMIC DNA]</scope>
    <source>
        <strain evidence="2 3">KACC 17473</strain>
    </source>
</reference>